<keyword evidence="4" id="KW-0539">Nucleus</keyword>
<feature type="compositionally biased region" description="Low complexity" evidence="6">
    <location>
        <begin position="358"/>
        <end position="368"/>
    </location>
</feature>
<dbReference type="SMART" id="SM01371">
    <property type="entry name" value="TFIIA"/>
    <property type="match status" value="1"/>
</dbReference>
<dbReference type="Pfam" id="PF08265">
    <property type="entry name" value="YL1_C"/>
    <property type="match status" value="1"/>
</dbReference>
<accession>A0A0P1BBA7</accession>
<feature type="compositionally biased region" description="Basic and acidic residues" evidence="6">
    <location>
        <begin position="144"/>
        <end position="178"/>
    </location>
</feature>
<dbReference type="Pfam" id="PF03153">
    <property type="entry name" value="TFIIA"/>
    <property type="match status" value="1"/>
</dbReference>
<name>A0A0P1BBA7_9BASI</name>
<feature type="compositionally biased region" description="Acidic residues" evidence="6">
    <location>
        <begin position="417"/>
        <end position="427"/>
    </location>
</feature>
<dbReference type="FunFam" id="1.10.287.100:FF:000001">
    <property type="entry name" value="Transcription initiation factor IIA subunit"/>
    <property type="match status" value="1"/>
</dbReference>
<protein>
    <recommendedName>
        <fullName evidence="5">Transcription initiation factor IIA large subunit</fullName>
    </recommendedName>
</protein>
<evidence type="ECO:0000256" key="1">
    <source>
        <dbReference type="ARBA" id="ARBA00004123"/>
    </source>
</evidence>
<feature type="compositionally biased region" description="Basic and acidic residues" evidence="6">
    <location>
        <begin position="105"/>
        <end position="115"/>
    </location>
</feature>
<evidence type="ECO:0000259" key="7">
    <source>
        <dbReference type="SMART" id="SM00993"/>
    </source>
</evidence>
<proteinExistence type="inferred from homology"/>
<evidence type="ECO:0000256" key="6">
    <source>
        <dbReference type="SAM" id="MobiDB-lite"/>
    </source>
</evidence>
<dbReference type="SMART" id="SM00993">
    <property type="entry name" value="YL1_C"/>
    <property type="match status" value="1"/>
</dbReference>
<keyword evidence="3" id="KW-0804">Transcription</keyword>
<dbReference type="InterPro" id="IPR013272">
    <property type="entry name" value="Vps72/YL1_C"/>
</dbReference>
<dbReference type="STRING" id="401625.A0A0P1BBA7"/>
<dbReference type="Proteomes" id="UP000054845">
    <property type="component" value="Unassembled WGS sequence"/>
</dbReference>
<dbReference type="AlphaFoldDB" id="A0A0P1BBA7"/>
<keyword evidence="9" id="KW-1185">Reference proteome</keyword>
<dbReference type="Gene3D" id="2.30.18.10">
    <property type="entry name" value="Transcription factor IIA (TFIIA), beta-barrel domain"/>
    <property type="match status" value="1"/>
</dbReference>
<feature type="compositionally biased region" description="Acidic residues" evidence="6">
    <location>
        <begin position="190"/>
        <end position="205"/>
    </location>
</feature>
<sequence length="548" mass="59384">MSNRAVVSIHAEATCPVKLKPALFFVDNFICIRHPNITFKSATYRQIIDDVIANVRQDFEDVGVEKEVLEELQRSWEAKILATGVAEFDGAPSSSTGKGGSKKGGKADKDKEVKPNVKNPPASGNSSQHLDTKSEDNGQASSSDSRKMHKTEDGKANRNFGDGHDDGFINGSGKEKAGEKRKRAAQTDEINSDLDDSDDEEKDVGEIEGEDMILCLYDKVQRVKNKWKCVLKDGIANIDGRDYVFSKLNSDFEWPSQSKSDDVPPLKADHARAVLRLNGPGTLRARNMAKMNAGPSSARQSPSEGLDASEVIESHNYAETPRPFKNISARARARNKNLKQILAAERDLLLGIAPGTNKKGASGTSAGAAKEEVQPVRIVGKDGKIKMLGGAAAKRKRERDAKLLQRASEMEGTPDVAEGEGAEDEQGGDVSMAKSQGNETLGETSKSGAEVVAKVEEVVDHEALAAQARAEAKLARRRELPSYFSVEAPPSLRPRKKMCDITGLPAPYTDPKSGLRYHSVEIYKLIKTFGPGVDQAYLSLRGDASAIK</sequence>
<dbReference type="InterPro" id="IPR004855">
    <property type="entry name" value="TFIIA_asu/bsu"/>
</dbReference>
<dbReference type="PANTHER" id="PTHR12694:SF8">
    <property type="entry name" value="TRANSCRIPTION INITIATION FACTOR IIA SUBUNIT 1"/>
    <property type="match status" value="1"/>
</dbReference>
<feature type="region of interest" description="Disordered" evidence="6">
    <location>
        <begin position="356"/>
        <end position="375"/>
    </location>
</feature>
<reference evidence="8 9" key="1">
    <citation type="submission" date="2014-09" db="EMBL/GenBank/DDBJ databases">
        <authorList>
            <person name="Magalhaes I.L.F."/>
            <person name="Oliveira U."/>
            <person name="Santos F.R."/>
            <person name="Vidigal T.H.D.A."/>
            <person name="Brescovit A.D."/>
            <person name="Santos A.J."/>
        </authorList>
    </citation>
    <scope>NUCLEOTIDE SEQUENCE [LARGE SCALE GENOMIC DNA]</scope>
</reference>
<evidence type="ECO:0000256" key="2">
    <source>
        <dbReference type="ARBA" id="ARBA00010059"/>
    </source>
</evidence>
<evidence type="ECO:0000313" key="9">
    <source>
        <dbReference type="Proteomes" id="UP000054845"/>
    </source>
</evidence>
<dbReference type="PANTHER" id="PTHR12694">
    <property type="entry name" value="TRANSCRIPTION INITIATION FACTOR IIA SUBUNIT 1"/>
    <property type="match status" value="1"/>
</dbReference>
<dbReference type="InterPro" id="IPR009088">
    <property type="entry name" value="TFIIA_b-brl"/>
</dbReference>
<dbReference type="Gene3D" id="1.10.287.100">
    <property type="match status" value="1"/>
</dbReference>
<dbReference type="EMBL" id="CCYA01000181">
    <property type="protein sequence ID" value="CEH12695.1"/>
    <property type="molecule type" value="Genomic_DNA"/>
</dbReference>
<evidence type="ECO:0000256" key="3">
    <source>
        <dbReference type="ARBA" id="ARBA00023163"/>
    </source>
</evidence>
<comment type="similarity">
    <text evidence="2">Belongs to the TFIIA subunit 1 family.</text>
</comment>
<dbReference type="GO" id="GO:0006367">
    <property type="term" value="P:transcription initiation at RNA polymerase II promoter"/>
    <property type="evidence" value="ECO:0007669"/>
    <property type="project" value="InterPro"/>
</dbReference>
<organism evidence="8 9">
    <name type="scientific">Ceraceosorus bombacis</name>
    <dbReference type="NCBI Taxonomy" id="401625"/>
    <lineage>
        <taxon>Eukaryota</taxon>
        <taxon>Fungi</taxon>
        <taxon>Dikarya</taxon>
        <taxon>Basidiomycota</taxon>
        <taxon>Ustilaginomycotina</taxon>
        <taxon>Exobasidiomycetes</taxon>
        <taxon>Ceraceosorales</taxon>
        <taxon>Ceraceosoraceae</taxon>
        <taxon>Ceraceosorus</taxon>
    </lineage>
</organism>
<evidence type="ECO:0000256" key="5">
    <source>
        <dbReference type="ARBA" id="ARBA00074154"/>
    </source>
</evidence>
<dbReference type="SUPFAM" id="SSF50784">
    <property type="entry name" value="Transcription factor IIA (TFIIA), beta-barrel domain"/>
    <property type="match status" value="1"/>
</dbReference>
<feature type="compositionally biased region" description="Polar residues" evidence="6">
    <location>
        <begin position="433"/>
        <end position="447"/>
    </location>
</feature>
<feature type="region of interest" description="Disordered" evidence="6">
    <location>
        <begin position="88"/>
        <end position="205"/>
    </location>
</feature>
<dbReference type="GO" id="GO:0005672">
    <property type="term" value="C:transcription factor TFIIA complex"/>
    <property type="evidence" value="ECO:0007669"/>
    <property type="project" value="InterPro"/>
</dbReference>
<dbReference type="OrthoDB" id="6275927at2759"/>
<dbReference type="CDD" id="cd07976">
    <property type="entry name" value="TFIIA_alpha_beta_like"/>
    <property type="match status" value="1"/>
</dbReference>
<evidence type="ECO:0000256" key="4">
    <source>
        <dbReference type="ARBA" id="ARBA00023242"/>
    </source>
</evidence>
<comment type="subcellular location">
    <subcellularLocation>
        <location evidence="1">Nucleus</location>
    </subcellularLocation>
</comment>
<dbReference type="SUPFAM" id="SSF47396">
    <property type="entry name" value="Transcription factor IIA (TFIIA), alpha-helical domain"/>
    <property type="match status" value="1"/>
</dbReference>
<evidence type="ECO:0000313" key="8">
    <source>
        <dbReference type="EMBL" id="CEH12695.1"/>
    </source>
</evidence>
<feature type="domain" description="Vps72/YL1 C-terminal" evidence="7">
    <location>
        <begin position="497"/>
        <end position="526"/>
    </location>
</feature>
<feature type="region of interest" description="Disordered" evidence="6">
    <location>
        <begin position="388"/>
        <end position="448"/>
    </location>
</feature>